<dbReference type="Proteomes" id="UP000031364">
    <property type="component" value="Unassembled WGS sequence"/>
</dbReference>
<name>A0ABR4ZCQ2_9NOCA</name>
<dbReference type="EMBL" id="JNFP01000026">
    <property type="protein sequence ID" value="KIA63046.1"/>
    <property type="molecule type" value="Genomic_DNA"/>
</dbReference>
<dbReference type="RefSeq" id="WP_043673693.1">
    <property type="nucleotide sequence ID" value="NZ_BDCI01000004.1"/>
</dbReference>
<comment type="caution">
    <text evidence="1">The sequence shown here is derived from an EMBL/GenBank/DDBJ whole genome shotgun (WGS) entry which is preliminary data.</text>
</comment>
<proteinExistence type="predicted"/>
<evidence type="ECO:0000313" key="2">
    <source>
        <dbReference type="Proteomes" id="UP000031364"/>
    </source>
</evidence>
<protein>
    <submittedName>
        <fullName evidence="1">Uncharacterized protein</fullName>
    </submittedName>
</protein>
<evidence type="ECO:0000313" key="1">
    <source>
        <dbReference type="EMBL" id="KIA63046.1"/>
    </source>
</evidence>
<keyword evidence="2" id="KW-1185">Reference proteome</keyword>
<accession>A0ABR4ZCQ2</accession>
<sequence length="74" mass="8276">MAVHPDAYEQYVAQMLRTPIDSIEHHMADAVQAISDDDALLTLLVEMYLEDRGSRESQIAGYLLSKLFPKAVPS</sequence>
<gene>
    <name evidence="1" type="ORF">FG87_22065</name>
</gene>
<reference evidence="1 2" key="1">
    <citation type="journal article" date="2014" name="Int. J. Syst. Evol. Microbiol.">
        <title>Nocardia vulneris sp. nov., isolated from wounds of human patients in North America.</title>
        <authorList>
            <person name="Lasker B.A."/>
            <person name="Bell M."/>
            <person name="Klenk H.P."/>
            <person name="Sproer C."/>
            <person name="Schumann C."/>
            <person name="Schumann P."/>
            <person name="Brown J.M."/>
        </authorList>
    </citation>
    <scope>NUCLEOTIDE SEQUENCE [LARGE SCALE GENOMIC DNA]</scope>
    <source>
        <strain evidence="1 2">W9851</strain>
    </source>
</reference>
<organism evidence="1 2">
    <name type="scientific">Nocardia vulneris</name>
    <dbReference type="NCBI Taxonomy" id="1141657"/>
    <lineage>
        <taxon>Bacteria</taxon>
        <taxon>Bacillati</taxon>
        <taxon>Actinomycetota</taxon>
        <taxon>Actinomycetes</taxon>
        <taxon>Mycobacteriales</taxon>
        <taxon>Nocardiaceae</taxon>
        <taxon>Nocardia</taxon>
    </lineage>
</organism>